<proteinExistence type="predicted"/>
<sequence>SPPVPTCARRQLETDRRALAELRRVVKVGAKVVLDIPNVEHPHAETMFRLEQYLKRPEVPHPRADFEETLRPLFAVDRVDDSKVMIKYFCRAGFVK</sequence>
<dbReference type="AlphaFoldDB" id="X0XTI8"/>
<accession>X0XTI8</accession>
<dbReference type="InterPro" id="IPR029063">
    <property type="entry name" value="SAM-dependent_MTases_sf"/>
</dbReference>
<name>X0XTI8_9ZZZZ</name>
<reference evidence="1" key="1">
    <citation type="journal article" date="2014" name="Front. Microbiol.">
        <title>High frequency of phylogenetically diverse reductive dehalogenase-homologous genes in deep subseafloor sedimentary metagenomes.</title>
        <authorList>
            <person name="Kawai M."/>
            <person name="Futagami T."/>
            <person name="Toyoda A."/>
            <person name="Takaki Y."/>
            <person name="Nishi S."/>
            <person name="Hori S."/>
            <person name="Arai W."/>
            <person name="Tsubouchi T."/>
            <person name="Morono Y."/>
            <person name="Uchiyama I."/>
            <person name="Ito T."/>
            <person name="Fujiyama A."/>
            <person name="Inagaki F."/>
            <person name="Takami H."/>
        </authorList>
    </citation>
    <scope>NUCLEOTIDE SEQUENCE</scope>
    <source>
        <strain evidence="1">Expedition CK06-06</strain>
    </source>
</reference>
<feature type="non-terminal residue" evidence="1">
    <location>
        <position position="1"/>
    </location>
</feature>
<gene>
    <name evidence="1" type="ORF">S01H1_62014</name>
</gene>
<organism evidence="1">
    <name type="scientific">marine sediment metagenome</name>
    <dbReference type="NCBI Taxonomy" id="412755"/>
    <lineage>
        <taxon>unclassified sequences</taxon>
        <taxon>metagenomes</taxon>
        <taxon>ecological metagenomes</taxon>
    </lineage>
</organism>
<evidence type="ECO:0008006" key="2">
    <source>
        <dbReference type="Google" id="ProtNLM"/>
    </source>
</evidence>
<protein>
    <recommendedName>
        <fullName evidence="2">Methyltransferase type 11 domain-containing protein</fullName>
    </recommendedName>
</protein>
<evidence type="ECO:0000313" key="1">
    <source>
        <dbReference type="EMBL" id="GAG38637.1"/>
    </source>
</evidence>
<dbReference type="EMBL" id="BARS01040704">
    <property type="protein sequence ID" value="GAG38637.1"/>
    <property type="molecule type" value="Genomic_DNA"/>
</dbReference>
<dbReference type="Gene3D" id="3.40.50.150">
    <property type="entry name" value="Vaccinia Virus protein VP39"/>
    <property type="match status" value="1"/>
</dbReference>
<comment type="caution">
    <text evidence="1">The sequence shown here is derived from an EMBL/GenBank/DDBJ whole genome shotgun (WGS) entry which is preliminary data.</text>
</comment>